<organism evidence="2 3">
    <name type="scientific">Candidatus Woesebacteria bacterium RIFCSPHIGHO2_01_FULL_44_21</name>
    <dbReference type="NCBI Taxonomy" id="1802503"/>
    <lineage>
        <taxon>Bacteria</taxon>
        <taxon>Candidatus Woeseibacteriota</taxon>
    </lineage>
</organism>
<proteinExistence type="predicted"/>
<feature type="domain" description="PIN" evidence="1">
    <location>
        <begin position="1"/>
        <end position="113"/>
    </location>
</feature>
<accession>A0A1F7YZC2</accession>
<protein>
    <recommendedName>
        <fullName evidence="1">PIN domain-containing protein</fullName>
    </recommendedName>
</protein>
<gene>
    <name evidence="2" type="ORF">A2803_01510</name>
</gene>
<reference evidence="2 3" key="1">
    <citation type="journal article" date="2016" name="Nat. Commun.">
        <title>Thousands of microbial genomes shed light on interconnected biogeochemical processes in an aquifer system.</title>
        <authorList>
            <person name="Anantharaman K."/>
            <person name="Brown C.T."/>
            <person name="Hug L.A."/>
            <person name="Sharon I."/>
            <person name="Castelle C.J."/>
            <person name="Probst A.J."/>
            <person name="Thomas B.C."/>
            <person name="Singh A."/>
            <person name="Wilkins M.J."/>
            <person name="Karaoz U."/>
            <person name="Brodie E.L."/>
            <person name="Williams K.H."/>
            <person name="Hubbard S.S."/>
            <person name="Banfield J.F."/>
        </authorList>
    </citation>
    <scope>NUCLEOTIDE SEQUENCE [LARGE SCALE GENOMIC DNA]</scope>
</reference>
<dbReference type="InterPro" id="IPR029060">
    <property type="entry name" value="PIN-like_dom_sf"/>
</dbReference>
<sequence length="138" mass="15544">MKAFLDTDVIISSLISKTGAANYILNSPDINSAVSNIALPEIHDVAKRLKIPKDRLRQLIGGRINVVNVKLNEGEIKKLYGKYTMDIDDAKIIGSAHKAKAKYLITYNLRHYKIDRIKEELDFAVLSPALFLQYLRSS</sequence>
<evidence type="ECO:0000259" key="1">
    <source>
        <dbReference type="SMART" id="SM00670"/>
    </source>
</evidence>
<dbReference type="Pfam" id="PF13470">
    <property type="entry name" value="PIN_3"/>
    <property type="match status" value="1"/>
</dbReference>
<comment type="caution">
    <text evidence="2">The sequence shown here is derived from an EMBL/GenBank/DDBJ whole genome shotgun (WGS) entry which is preliminary data.</text>
</comment>
<dbReference type="AlphaFoldDB" id="A0A1F7YZC2"/>
<dbReference type="Proteomes" id="UP000178870">
    <property type="component" value="Unassembled WGS sequence"/>
</dbReference>
<dbReference type="EMBL" id="MGGP01000013">
    <property type="protein sequence ID" value="OGM32713.1"/>
    <property type="molecule type" value="Genomic_DNA"/>
</dbReference>
<name>A0A1F7YZC2_9BACT</name>
<dbReference type="InterPro" id="IPR002716">
    <property type="entry name" value="PIN_dom"/>
</dbReference>
<dbReference type="SUPFAM" id="SSF88723">
    <property type="entry name" value="PIN domain-like"/>
    <property type="match status" value="1"/>
</dbReference>
<evidence type="ECO:0000313" key="3">
    <source>
        <dbReference type="Proteomes" id="UP000178870"/>
    </source>
</evidence>
<dbReference type="SMART" id="SM00670">
    <property type="entry name" value="PINc"/>
    <property type="match status" value="1"/>
</dbReference>
<dbReference type="Gene3D" id="3.40.50.1010">
    <property type="entry name" value="5'-nuclease"/>
    <property type="match status" value="1"/>
</dbReference>
<evidence type="ECO:0000313" key="2">
    <source>
        <dbReference type="EMBL" id="OGM32713.1"/>
    </source>
</evidence>